<evidence type="ECO:0000256" key="1">
    <source>
        <dbReference type="SAM" id="Coils"/>
    </source>
</evidence>
<feature type="coiled-coil region" evidence="1">
    <location>
        <begin position="87"/>
        <end position="126"/>
    </location>
</feature>
<dbReference type="InterPro" id="IPR007139">
    <property type="entry name" value="DUF349"/>
</dbReference>
<evidence type="ECO:0000313" key="4">
    <source>
        <dbReference type="Proteomes" id="UP000619238"/>
    </source>
</evidence>
<dbReference type="Pfam" id="PF03993">
    <property type="entry name" value="DUF349"/>
    <property type="match status" value="5"/>
</dbReference>
<proteinExistence type="predicted"/>
<comment type="caution">
    <text evidence="3">The sequence shown here is derived from an EMBL/GenBank/DDBJ whole genome shotgun (WGS) entry which is preliminary data.</text>
</comment>
<sequence>MLEEKDDTLPNAEDNLESTPEHTDETSTTPEETPATEETISAEETPVTEEETPATEETITAEETPVTEDVVTEEPTPEVVAETTPEVEEVTEESEQTIEEHQEAVNEVHENAAEEAEDESANERHEIPVLDYHAMSMEALVTELEKLVQNEKVQAIKDHVDGIKSEFNEKFNEVLEQSKADFLAEGGNSIDFHFSLPVKGKFNVAYNAYRSKRNDYYKSLEKDLNANLERRLALIEELKGLLNVEENINNTYKHFKKIQEEWRNAGSIPKTQYNNVWRTYHHHIERFYDFLHLNRDLRDLDFKRNYEEKQKIVARAEELSKEDDIIHAFRELQNLHRLWKEDIGPVAKELREEIWNQFSAATKLIHDRRQDYFKNIDKVYEQNLIIKEEIIAKINAISTGNYTVHNQWQNKIKEIEKLRQEFFSAGKVPLRVNEETWAKFKQAVREFNASKNTFYKSLKKEQQDNLSKKLALIELAESLKDDDDFATTTPKMKKVQADWKKIGHVPKKISDKIWKQFKNACNHYFDKLHAQKNEANKEESEALEKKKTFLDAMETFELSGDTKQDIETIKEKISEWKSIGRVPFSKKNIDNKFNKVIDGLFNKLDIDKQESELIKYTNRLENLDADKINSEIIFIRRKTDEISAEIRQLENNLQFFSNSSSNSPMLKKVHQDIDRHKKALATWKAKLAQLRSL</sequence>
<dbReference type="EMBL" id="JACGWS010000002">
    <property type="protein sequence ID" value="MBC8753710.1"/>
    <property type="molecule type" value="Genomic_DNA"/>
</dbReference>
<feature type="coiled-coil region" evidence="1">
    <location>
        <begin position="606"/>
        <end position="693"/>
    </location>
</feature>
<feature type="compositionally biased region" description="Low complexity" evidence="2">
    <location>
        <begin position="55"/>
        <end position="69"/>
    </location>
</feature>
<evidence type="ECO:0000313" key="3">
    <source>
        <dbReference type="EMBL" id="MBC8753710.1"/>
    </source>
</evidence>
<feature type="region of interest" description="Disordered" evidence="2">
    <location>
        <begin position="1"/>
        <end position="87"/>
    </location>
</feature>
<accession>A0ABR7Q572</accession>
<keyword evidence="1" id="KW-0175">Coiled coil</keyword>
<protein>
    <submittedName>
        <fullName evidence="3">DUF349 domain-containing protein</fullName>
    </submittedName>
</protein>
<keyword evidence="4" id="KW-1185">Reference proteome</keyword>
<reference evidence="3 4" key="1">
    <citation type="submission" date="2020-07" db="EMBL/GenBank/DDBJ databases">
        <title>Description of Kordia aestuariivivens sp. nov., isolated from a tidal flat.</title>
        <authorList>
            <person name="Park S."/>
            <person name="Yoon J.-H."/>
        </authorList>
    </citation>
    <scope>NUCLEOTIDE SEQUENCE [LARGE SCALE GENOMIC DNA]</scope>
    <source>
        <strain evidence="3 4">YSTF-M3</strain>
    </source>
</reference>
<feature type="compositionally biased region" description="Low complexity" evidence="2">
    <location>
        <begin position="26"/>
        <end position="45"/>
    </location>
</feature>
<gene>
    <name evidence="3" type="ORF">H2O64_03455</name>
</gene>
<name>A0ABR7Q572_9FLAO</name>
<organism evidence="3 4">
    <name type="scientific">Kordia aestuariivivens</name>
    <dbReference type="NCBI Taxonomy" id="2759037"/>
    <lineage>
        <taxon>Bacteria</taxon>
        <taxon>Pseudomonadati</taxon>
        <taxon>Bacteroidota</taxon>
        <taxon>Flavobacteriia</taxon>
        <taxon>Flavobacteriales</taxon>
        <taxon>Flavobacteriaceae</taxon>
        <taxon>Kordia</taxon>
    </lineage>
</organism>
<dbReference type="Proteomes" id="UP000619238">
    <property type="component" value="Unassembled WGS sequence"/>
</dbReference>
<evidence type="ECO:0000256" key="2">
    <source>
        <dbReference type="SAM" id="MobiDB-lite"/>
    </source>
</evidence>